<name>A0ABN9RKP0_9DINO</name>
<dbReference type="EMBL" id="CAUYUJ010007153">
    <property type="protein sequence ID" value="CAK0819718.1"/>
    <property type="molecule type" value="Genomic_DNA"/>
</dbReference>
<organism evidence="2 3">
    <name type="scientific">Prorocentrum cordatum</name>
    <dbReference type="NCBI Taxonomy" id="2364126"/>
    <lineage>
        <taxon>Eukaryota</taxon>
        <taxon>Sar</taxon>
        <taxon>Alveolata</taxon>
        <taxon>Dinophyceae</taxon>
        <taxon>Prorocentrales</taxon>
        <taxon>Prorocentraceae</taxon>
        <taxon>Prorocentrum</taxon>
    </lineage>
</organism>
<protein>
    <submittedName>
        <fullName evidence="2">Uncharacterized protein</fullName>
    </submittedName>
</protein>
<evidence type="ECO:0000313" key="2">
    <source>
        <dbReference type="EMBL" id="CAK0819718.1"/>
    </source>
</evidence>
<proteinExistence type="predicted"/>
<feature type="non-terminal residue" evidence="2">
    <location>
        <position position="1"/>
    </location>
</feature>
<feature type="compositionally biased region" description="Basic residues" evidence="1">
    <location>
        <begin position="1"/>
        <end position="16"/>
    </location>
</feature>
<gene>
    <name evidence="2" type="ORF">PCOR1329_LOCUS21655</name>
</gene>
<evidence type="ECO:0000313" key="3">
    <source>
        <dbReference type="Proteomes" id="UP001189429"/>
    </source>
</evidence>
<feature type="region of interest" description="Disordered" evidence="1">
    <location>
        <begin position="1"/>
        <end position="48"/>
    </location>
</feature>
<comment type="caution">
    <text evidence="2">The sequence shown here is derived from an EMBL/GenBank/DDBJ whole genome shotgun (WGS) entry which is preliminary data.</text>
</comment>
<accession>A0ABN9RKP0</accession>
<keyword evidence="3" id="KW-1185">Reference proteome</keyword>
<evidence type="ECO:0000256" key="1">
    <source>
        <dbReference type="SAM" id="MobiDB-lite"/>
    </source>
</evidence>
<dbReference type="Proteomes" id="UP001189429">
    <property type="component" value="Unassembled WGS sequence"/>
</dbReference>
<reference evidence="2" key="1">
    <citation type="submission" date="2023-10" db="EMBL/GenBank/DDBJ databases">
        <authorList>
            <person name="Chen Y."/>
            <person name="Shah S."/>
            <person name="Dougan E. K."/>
            <person name="Thang M."/>
            <person name="Chan C."/>
        </authorList>
    </citation>
    <scope>NUCLEOTIDE SEQUENCE [LARGE SCALE GENOMIC DNA]</scope>
</reference>
<feature type="compositionally biased region" description="Low complexity" evidence="1">
    <location>
        <begin position="17"/>
        <end position="30"/>
    </location>
</feature>
<feature type="non-terminal residue" evidence="2">
    <location>
        <position position="82"/>
    </location>
</feature>
<sequence length="82" mass="8700">HLLRRLRQPHLAHHRPAVPGGPAGVSPAEAHGLGHEDHRHLPARPGGGHGRWRLSPIFTHISSSAASCLSALIVAAGCFTYL</sequence>